<keyword evidence="2" id="KW-1185">Reference proteome</keyword>
<dbReference type="Proteomes" id="UP000805193">
    <property type="component" value="Unassembled WGS sequence"/>
</dbReference>
<gene>
    <name evidence="1" type="ORF">HPB47_002040</name>
</gene>
<dbReference type="EMBL" id="JABSTQ010010270">
    <property type="protein sequence ID" value="KAG0422118.1"/>
    <property type="molecule type" value="Genomic_DNA"/>
</dbReference>
<reference evidence="1 2" key="1">
    <citation type="journal article" date="2020" name="Cell">
        <title>Large-Scale Comparative Analyses of Tick Genomes Elucidate Their Genetic Diversity and Vector Capacities.</title>
        <authorList>
            <consortium name="Tick Genome and Microbiome Consortium (TIGMIC)"/>
            <person name="Jia N."/>
            <person name="Wang J."/>
            <person name="Shi W."/>
            <person name="Du L."/>
            <person name="Sun Y."/>
            <person name="Zhan W."/>
            <person name="Jiang J.F."/>
            <person name="Wang Q."/>
            <person name="Zhang B."/>
            <person name="Ji P."/>
            <person name="Bell-Sakyi L."/>
            <person name="Cui X.M."/>
            <person name="Yuan T.T."/>
            <person name="Jiang B.G."/>
            <person name="Yang W.F."/>
            <person name="Lam T.T."/>
            <person name="Chang Q.C."/>
            <person name="Ding S.J."/>
            <person name="Wang X.J."/>
            <person name="Zhu J.G."/>
            <person name="Ruan X.D."/>
            <person name="Zhao L."/>
            <person name="Wei J.T."/>
            <person name="Ye R.Z."/>
            <person name="Que T.C."/>
            <person name="Du C.H."/>
            <person name="Zhou Y.H."/>
            <person name="Cheng J.X."/>
            <person name="Dai P.F."/>
            <person name="Guo W.B."/>
            <person name="Han X.H."/>
            <person name="Huang E.J."/>
            <person name="Li L.F."/>
            <person name="Wei W."/>
            <person name="Gao Y.C."/>
            <person name="Liu J.Z."/>
            <person name="Shao H.Z."/>
            <person name="Wang X."/>
            <person name="Wang C.C."/>
            <person name="Yang T.C."/>
            <person name="Huo Q.B."/>
            <person name="Li W."/>
            <person name="Chen H.Y."/>
            <person name="Chen S.E."/>
            <person name="Zhou L.G."/>
            <person name="Ni X.B."/>
            <person name="Tian J.H."/>
            <person name="Sheng Y."/>
            <person name="Liu T."/>
            <person name="Pan Y.S."/>
            <person name="Xia L.Y."/>
            <person name="Li J."/>
            <person name="Zhao F."/>
            <person name="Cao W.C."/>
        </authorList>
    </citation>
    <scope>NUCLEOTIDE SEQUENCE [LARGE SCALE GENOMIC DNA]</scope>
    <source>
        <strain evidence="1">Iper-2018</strain>
    </source>
</reference>
<sequence length="75" mass="8436">RGIRPTSLHAWACPGHPTTSAAAMELWKSLLDLLQDTEASAVGARLQDLKRQNAALMSTPAPRHHQQLHRHRLRR</sequence>
<feature type="non-terminal residue" evidence="1">
    <location>
        <position position="75"/>
    </location>
</feature>
<protein>
    <submittedName>
        <fullName evidence="1">Uncharacterized protein</fullName>
    </submittedName>
</protein>
<evidence type="ECO:0000313" key="1">
    <source>
        <dbReference type="EMBL" id="KAG0422118.1"/>
    </source>
</evidence>
<organism evidence="1 2">
    <name type="scientific">Ixodes persulcatus</name>
    <name type="common">Taiga tick</name>
    <dbReference type="NCBI Taxonomy" id="34615"/>
    <lineage>
        <taxon>Eukaryota</taxon>
        <taxon>Metazoa</taxon>
        <taxon>Ecdysozoa</taxon>
        <taxon>Arthropoda</taxon>
        <taxon>Chelicerata</taxon>
        <taxon>Arachnida</taxon>
        <taxon>Acari</taxon>
        <taxon>Parasitiformes</taxon>
        <taxon>Ixodida</taxon>
        <taxon>Ixodoidea</taxon>
        <taxon>Ixodidae</taxon>
        <taxon>Ixodinae</taxon>
        <taxon>Ixodes</taxon>
    </lineage>
</organism>
<proteinExistence type="predicted"/>
<name>A0AC60PMA8_IXOPE</name>
<comment type="caution">
    <text evidence="1">The sequence shown here is derived from an EMBL/GenBank/DDBJ whole genome shotgun (WGS) entry which is preliminary data.</text>
</comment>
<evidence type="ECO:0000313" key="2">
    <source>
        <dbReference type="Proteomes" id="UP000805193"/>
    </source>
</evidence>
<accession>A0AC60PMA8</accession>
<feature type="non-terminal residue" evidence="1">
    <location>
        <position position="1"/>
    </location>
</feature>